<feature type="transmembrane region" description="Helical" evidence="6">
    <location>
        <begin position="20"/>
        <end position="40"/>
    </location>
</feature>
<evidence type="ECO:0000256" key="4">
    <source>
        <dbReference type="ARBA" id="ARBA00022989"/>
    </source>
</evidence>
<organism evidence="7 8">
    <name type="scientific">Vitrella brassicaformis (strain CCMP3155)</name>
    <dbReference type="NCBI Taxonomy" id="1169540"/>
    <lineage>
        <taxon>Eukaryota</taxon>
        <taxon>Sar</taxon>
        <taxon>Alveolata</taxon>
        <taxon>Colpodellida</taxon>
        <taxon>Vitrellaceae</taxon>
        <taxon>Vitrella</taxon>
    </lineage>
</organism>
<feature type="transmembrane region" description="Helical" evidence="6">
    <location>
        <begin position="258"/>
        <end position="281"/>
    </location>
</feature>
<feature type="transmembrane region" description="Helical" evidence="6">
    <location>
        <begin position="146"/>
        <end position="166"/>
    </location>
</feature>
<reference evidence="7 8" key="1">
    <citation type="submission" date="2014-11" db="EMBL/GenBank/DDBJ databases">
        <authorList>
            <person name="Zhu J."/>
            <person name="Qi W."/>
            <person name="Song R."/>
        </authorList>
    </citation>
    <scope>NUCLEOTIDE SEQUENCE [LARGE SCALE GENOMIC DNA]</scope>
</reference>
<evidence type="ECO:0000256" key="2">
    <source>
        <dbReference type="ARBA" id="ARBA00022448"/>
    </source>
</evidence>
<accession>A0A0G4EDA7</accession>
<gene>
    <name evidence="7" type="ORF">Vbra_20161</name>
</gene>
<dbReference type="GO" id="GO:0016020">
    <property type="term" value="C:membrane"/>
    <property type="evidence" value="ECO:0007669"/>
    <property type="project" value="UniProtKB-SubCell"/>
</dbReference>
<evidence type="ECO:0008006" key="9">
    <source>
        <dbReference type="Google" id="ProtNLM"/>
    </source>
</evidence>
<dbReference type="GO" id="GO:0022857">
    <property type="term" value="F:transmembrane transporter activity"/>
    <property type="evidence" value="ECO:0007669"/>
    <property type="project" value="InterPro"/>
</dbReference>
<comment type="subcellular location">
    <subcellularLocation>
        <location evidence="1">Membrane</location>
        <topology evidence="1">Multi-pass membrane protein</topology>
    </subcellularLocation>
</comment>
<dbReference type="PANTHER" id="PTHR43385">
    <property type="entry name" value="RIBOFLAVIN TRANSPORTER RIBJ"/>
    <property type="match status" value="1"/>
</dbReference>
<dbReference type="Gene3D" id="1.20.1250.20">
    <property type="entry name" value="MFS general substrate transporter like domains"/>
    <property type="match status" value="2"/>
</dbReference>
<dbReference type="Proteomes" id="UP000041254">
    <property type="component" value="Unassembled WGS sequence"/>
</dbReference>
<evidence type="ECO:0000256" key="1">
    <source>
        <dbReference type="ARBA" id="ARBA00004141"/>
    </source>
</evidence>
<keyword evidence="3 6" id="KW-0812">Transmembrane</keyword>
<dbReference type="Pfam" id="PF07690">
    <property type="entry name" value="MFS_1"/>
    <property type="match status" value="1"/>
</dbReference>
<dbReference type="STRING" id="1169540.A0A0G4EDA7"/>
<keyword evidence="8" id="KW-1185">Reference proteome</keyword>
<dbReference type="OMA" id="HQLWLMW"/>
<proteinExistence type="predicted"/>
<sequence>MQLVHFHSPKSNWQRWMPVIGGFLVHMTLGTMHCFGNLTIYMTSYLREEGGEDLRYKDTIWIYAASIVSQGLFGTIGGQMEGWMGPRLATLVGGWLMSAGVALSYYTAHSFIGLILTYGVLCGIGCGLCYPVPLACALKWQPDRKGLVSGIIFVGRGMAVFLFQPLQMWWVNPWDETPDFAPDESKPTERYYTAPDVLDRVPTLFLALGGTFAAIQLLGALMLSNPPDEDRDEPRKFLSEQTSGIGLSMDLQLSTGQLLCSFAFWLLWLMMFFNWQAVAFSQVFWKVLGFQDVDNVMDSRLTILGSVAWFLNTVGRVFWGTLGDRCGFKCAMSLMCLLMSVFIGTITLAAELGGFWAYAVWMCVIFMAHGGAFAIFPAVTADTFGKKNFGPAFGLLFTARAVASIVHALGAQYLIDTSGVHGMAEVVAACTFVSLLLALVFKPSYYRRPAAF</sequence>
<dbReference type="InterPro" id="IPR036259">
    <property type="entry name" value="MFS_trans_sf"/>
</dbReference>
<keyword evidence="2" id="KW-0813">Transport</keyword>
<name>A0A0G4EDA7_VITBC</name>
<dbReference type="InParanoid" id="A0A0G4EDA7"/>
<dbReference type="CDD" id="cd17353">
    <property type="entry name" value="MFS_OFA_like"/>
    <property type="match status" value="1"/>
</dbReference>
<protein>
    <recommendedName>
        <fullName evidence="9">Major facilitator superfamily (MFS) profile domain-containing protein</fullName>
    </recommendedName>
</protein>
<evidence type="ECO:0000256" key="3">
    <source>
        <dbReference type="ARBA" id="ARBA00022692"/>
    </source>
</evidence>
<feature type="transmembrane region" description="Helical" evidence="6">
    <location>
        <begin position="356"/>
        <end position="380"/>
    </location>
</feature>
<feature type="transmembrane region" description="Helical" evidence="6">
    <location>
        <begin position="392"/>
        <end position="415"/>
    </location>
</feature>
<feature type="transmembrane region" description="Helical" evidence="6">
    <location>
        <begin position="301"/>
        <end position="319"/>
    </location>
</feature>
<dbReference type="VEuPathDB" id="CryptoDB:Vbra_20161"/>
<feature type="transmembrane region" description="Helical" evidence="6">
    <location>
        <begin position="331"/>
        <end position="350"/>
    </location>
</feature>
<dbReference type="InterPro" id="IPR011701">
    <property type="entry name" value="MFS"/>
</dbReference>
<feature type="transmembrane region" description="Helical" evidence="6">
    <location>
        <begin position="204"/>
        <end position="223"/>
    </location>
</feature>
<feature type="transmembrane region" description="Helical" evidence="6">
    <location>
        <begin position="112"/>
        <end position="134"/>
    </location>
</feature>
<evidence type="ECO:0000313" key="8">
    <source>
        <dbReference type="Proteomes" id="UP000041254"/>
    </source>
</evidence>
<feature type="transmembrane region" description="Helical" evidence="6">
    <location>
        <begin position="88"/>
        <end position="106"/>
    </location>
</feature>
<dbReference type="PhylomeDB" id="A0A0G4EDA7"/>
<evidence type="ECO:0000256" key="6">
    <source>
        <dbReference type="SAM" id="Phobius"/>
    </source>
</evidence>
<dbReference type="PANTHER" id="PTHR43385:SF1">
    <property type="entry name" value="RIBOFLAVIN TRANSPORTER RIBJ"/>
    <property type="match status" value="1"/>
</dbReference>
<evidence type="ECO:0000256" key="5">
    <source>
        <dbReference type="ARBA" id="ARBA00023136"/>
    </source>
</evidence>
<feature type="transmembrane region" description="Helical" evidence="6">
    <location>
        <begin position="60"/>
        <end position="76"/>
    </location>
</feature>
<dbReference type="FunCoup" id="A0A0G4EDA7">
    <property type="interactions" value="1"/>
</dbReference>
<dbReference type="EMBL" id="CDMY01000158">
    <property type="protein sequence ID" value="CEL93328.1"/>
    <property type="molecule type" value="Genomic_DNA"/>
</dbReference>
<dbReference type="OrthoDB" id="410267at2759"/>
<feature type="transmembrane region" description="Helical" evidence="6">
    <location>
        <begin position="421"/>
        <end position="441"/>
    </location>
</feature>
<dbReference type="AlphaFoldDB" id="A0A0G4EDA7"/>
<keyword evidence="4 6" id="KW-1133">Transmembrane helix</keyword>
<evidence type="ECO:0000313" key="7">
    <source>
        <dbReference type="EMBL" id="CEL93328.1"/>
    </source>
</evidence>
<dbReference type="SUPFAM" id="SSF103473">
    <property type="entry name" value="MFS general substrate transporter"/>
    <property type="match status" value="1"/>
</dbReference>
<dbReference type="InterPro" id="IPR052983">
    <property type="entry name" value="MFS_Riboflavin_Transporter"/>
</dbReference>
<keyword evidence="5 6" id="KW-0472">Membrane</keyword>